<sequence>MPSHNLNNVEYRIILGSVSRHQRDKVDRLSHSVHNNSYGAKLSPSFRKANNEVDINVLPFQSRKLNNLSKTARLNIFCLNLLTIRTLRHIFCNVLLHAIPSIDLLKIMIHLCGTWMYGIFQTTSLCNYPGPQIIHLWYTQTVLVPKYAVTS</sequence>
<accession>A0A6N2CFI6</accession>
<organism evidence="1">
    <name type="scientific">Solanum chilense</name>
    <name type="common">Tomato</name>
    <name type="synonym">Lycopersicon chilense</name>
    <dbReference type="NCBI Taxonomy" id="4083"/>
    <lineage>
        <taxon>Eukaryota</taxon>
        <taxon>Viridiplantae</taxon>
        <taxon>Streptophyta</taxon>
        <taxon>Embryophyta</taxon>
        <taxon>Tracheophyta</taxon>
        <taxon>Spermatophyta</taxon>
        <taxon>Magnoliopsida</taxon>
        <taxon>eudicotyledons</taxon>
        <taxon>Gunneridae</taxon>
        <taxon>Pentapetalae</taxon>
        <taxon>asterids</taxon>
        <taxon>lamiids</taxon>
        <taxon>Solanales</taxon>
        <taxon>Solanaceae</taxon>
        <taxon>Solanoideae</taxon>
        <taxon>Solaneae</taxon>
        <taxon>Solanum</taxon>
        <taxon>Solanum subgen. Lycopersicon</taxon>
    </lineage>
</organism>
<dbReference type="EMBL" id="RXGB01000255">
    <property type="protein sequence ID" value="TMX04321.1"/>
    <property type="molecule type" value="Genomic_DNA"/>
</dbReference>
<dbReference type="AlphaFoldDB" id="A0A6N2CFI6"/>
<evidence type="ECO:0000313" key="1">
    <source>
        <dbReference type="EMBL" id="TMX04321.1"/>
    </source>
</evidence>
<reference evidence="1" key="1">
    <citation type="submission" date="2019-05" db="EMBL/GenBank/DDBJ databases">
        <title>The de novo reference genome and transcriptome assemblies of the wild tomato species Solanum chilense.</title>
        <authorList>
            <person name="Stam R."/>
            <person name="Nosenko T."/>
            <person name="Hoerger A.C."/>
            <person name="Stephan W."/>
            <person name="Seidel M.A."/>
            <person name="Kuhn J.M.M."/>
            <person name="Haberer G."/>
            <person name="Tellier A."/>
        </authorList>
    </citation>
    <scope>NUCLEOTIDE SEQUENCE</scope>
    <source>
        <tissue evidence="1">Mature leaves</tissue>
    </source>
</reference>
<name>A0A6N2CFI6_SOLCI</name>
<comment type="caution">
    <text evidence="1">The sequence shown here is derived from an EMBL/GenBank/DDBJ whole genome shotgun (WGS) entry which is preliminary data.</text>
</comment>
<gene>
    <name evidence="1" type="ORF">EJD97_009885</name>
</gene>
<proteinExistence type="predicted"/>
<protein>
    <submittedName>
        <fullName evidence="1">Uncharacterized protein</fullName>
    </submittedName>
</protein>
<feature type="non-terminal residue" evidence="1">
    <location>
        <position position="151"/>
    </location>
</feature>